<reference evidence="6" key="2">
    <citation type="submission" date="2020-05" db="EMBL/GenBank/DDBJ databases">
        <authorList>
            <person name="Kim H.-S."/>
            <person name="Proctor R.H."/>
            <person name="Brown D.W."/>
        </authorList>
    </citation>
    <scope>NUCLEOTIDE SEQUENCE</scope>
    <source>
        <strain evidence="6">NRRL 45417</strain>
    </source>
</reference>
<dbReference type="InterPro" id="IPR041792">
    <property type="entry name" value="MPP_PAP"/>
</dbReference>
<dbReference type="InterPro" id="IPR004843">
    <property type="entry name" value="Calcineurin-like_PHP"/>
</dbReference>
<feature type="domain" description="Calcineurin-like phosphoesterase" evidence="4">
    <location>
        <begin position="29"/>
        <end position="289"/>
    </location>
</feature>
<evidence type="ECO:0000259" key="5">
    <source>
        <dbReference type="Pfam" id="PF14008"/>
    </source>
</evidence>
<dbReference type="InterPro" id="IPR025733">
    <property type="entry name" value="PAPs_C"/>
</dbReference>
<comment type="caution">
    <text evidence="6">The sequence shown here is derived from an EMBL/GenBank/DDBJ whole genome shotgun (WGS) entry which is preliminary data.</text>
</comment>
<evidence type="ECO:0000313" key="7">
    <source>
        <dbReference type="Proteomes" id="UP000604273"/>
    </source>
</evidence>
<dbReference type="Pfam" id="PF00149">
    <property type="entry name" value="Metallophos"/>
    <property type="match status" value="1"/>
</dbReference>
<dbReference type="PANTHER" id="PTHR22953">
    <property type="entry name" value="ACID PHOSPHATASE RELATED"/>
    <property type="match status" value="1"/>
</dbReference>
<evidence type="ECO:0000313" key="6">
    <source>
        <dbReference type="EMBL" id="KAF4949963.1"/>
    </source>
</evidence>
<feature type="domain" description="Purple acid phosphatase C-terminal" evidence="5">
    <location>
        <begin position="322"/>
        <end position="386"/>
    </location>
</feature>
<dbReference type="GO" id="GO:0003993">
    <property type="term" value="F:acid phosphatase activity"/>
    <property type="evidence" value="ECO:0007669"/>
    <property type="project" value="InterPro"/>
</dbReference>
<reference evidence="6" key="1">
    <citation type="journal article" date="2020" name="BMC Genomics">
        <title>Correction to: Identification and distribution of gene clusters required for synthesis of sphingolipid metabolism inhibitors in diverse species of the filamentous fungus Fusarium.</title>
        <authorList>
            <person name="Kim H.S."/>
            <person name="Lohmar J.M."/>
            <person name="Busman M."/>
            <person name="Brown D.W."/>
            <person name="Naumann T.A."/>
            <person name="Divon H.H."/>
            <person name="Lysoe E."/>
            <person name="Uhlig S."/>
            <person name="Proctor R.H."/>
        </authorList>
    </citation>
    <scope>NUCLEOTIDE SEQUENCE</scope>
    <source>
        <strain evidence="6">NRRL 45417</strain>
    </source>
</reference>
<dbReference type="SUPFAM" id="SSF56300">
    <property type="entry name" value="Metallo-dependent phosphatases"/>
    <property type="match status" value="1"/>
</dbReference>
<dbReference type="Pfam" id="PF14008">
    <property type="entry name" value="Metallophos_C"/>
    <property type="match status" value="1"/>
</dbReference>
<feature type="chain" id="PRO_5034416357" description="Acid phosphatase" evidence="3">
    <location>
        <begin position="18"/>
        <end position="438"/>
    </location>
</feature>
<dbReference type="CDD" id="cd00839">
    <property type="entry name" value="MPP_PAPs"/>
    <property type="match status" value="1"/>
</dbReference>
<dbReference type="InterPro" id="IPR029052">
    <property type="entry name" value="Metallo-depent_PP-like"/>
</dbReference>
<organism evidence="6 7">
    <name type="scientific">Fusarium gaditjirri</name>
    <dbReference type="NCBI Taxonomy" id="282569"/>
    <lineage>
        <taxon>Eukaryota</taxon>
        <taxon>Fungi</taxon>
        <taxon>Dikarya</taxon>
        <taxon>Ascomycota</taxon>
        <taxon>Pezizomycotina</taxon>
        <taxon>Sordariomycetes</taxon>
        <taxon>Hypocreomycetidae</taxon>
        <taxon>Hypocreales</taxon>
        <taxon>Nectriaceae</taxon>
        <taxon>Fusarium</taxon>
        <taxon>Fusarium nisikadoi species complex</taxon>
    </lineage>
</organism>
<proteinExistence type="predicted"/>
<dbReference type="Gene3D" id="3.60.21.10">
    <property type="match status" value="2"/>
</dbReference>
<dbReference type="InterPro" id="IPR039331">
    <property type="entry name" value="PAPs-like"/>
</dbReference>
<dbReference type="PANTHER" id="PTHR22953:SF153">
    <property type="entry name" value="PURPLE ACID PHOSPHATASE"/>
    <property type="match status" value="1"/>
</dbReference>
<keyword evidence="1 3" id="KW-0732">Signal</keyword>
<dbReference type="Proteomes" id="UP000604273">
    <property type="component" value="Unassembled WGS sequence"/>
</dbReference>
<keyword evidence="2" id="KW-0325">Glycoprotein</keyword>
<evidence type="ECO:0000259" key="4">
    <source>
        <dbReference type="Pfam" id="PF00149"/>
    </source>
</evidence>
<evidence type="ECO:0008006" key="8">
    <source>
        <dbReference type="Google" id="ProtNLM"/>
    </source>
</evidence>
<dbReference type="AlphaFoldDB" id="A0A8H4T264"/>
<dbReference type="EMBL" id="JABFAI010000224">
    <property type="protein sequence ID" value="KAF4949963.1"/>
    <property type="molecule type" value="Genomic_DNA"/>
</dbReference>
<gene>
    <name evidence="6" type="ORF">FGADI_8564</name>
</gene>
<accession>A0A8H4T264</accession>
<evidence type="ECO:0000256" key="3">
    <source>
        <dbReference type="SAM" id="SignalP"/>
    </source>
</evidence>
<dbReference type="OrthoDB" id="45007at2759"/>
<evidence type="ECO:0000256" key="2">
    <source>
        <dbReference type="ARBA" id="ARBA00023180"/>
    </source>
</evidence>
<feature type="signal peptide" evidence="3">
    <location>
        <begin position="1"/>
        <end position="17"/>
    </location>
</feature>
<name>A0A8H4T264_9HYPO</name>
<protein>
    <recommendedName>
        <fullName evidence="8">Acid phosphatase</fullName>
    </recommendedName>
</protein>
<evidence type="ECO:0000256" key="1">
    <source>
        <dbReference type="ARBA" id="ARBA00022729"/>
    </source>
</evidence>
<keyword evidence="7" id="KW-1185">Reference proteome</keyword>
<sequence>MKSTHLFAGFLAVLAQAAPTVDETYPYNGPAVPIGDWVDHKIKAYGSNWDLWQQWMNNITTKIPYIVLPGNHEATCADHDNTPYVLSSYLNENKTDTPMSGDNPNATLTYYSCPPSQRYFTAFQSRFFMAATSLEALGISGIHSTTDSFISDKDEAKCKPEKPEPTTYQCTEIDLCDDFETDDLEEETYLQARKAHPLRNETHITDAGPFGYIDGSIKDNKAYQQYQWLKEYLKKVDRRKTPWVIVMGHRPMYSSHDASSYHLHLREAFEKLFLKNKVDLYIAGHVHWYERLKPIRNCAVDTRAIKSDSEKNGTYEVRPGQSMVHLINGAAGNIESHATINMSQPIPDITAHRNLTSFGFYKLTVYNATTLSWKFIQGHDGLVGDQVTVLKDPSLTCEGFSDSNASGSSCYSECSGSGLLAWIYCNLYCSSFWEPLKV</sequence>